<dbReference type="InterPro" id="IPR050570">
    <property type="entry name" value="Cell_wall_metabolism_enzyme"/>
</dbReference>
<dbReference type="PANTHER" id="PTHR21666">
    <property type="entry name" value="PEPTIDASE-RELATED"/>
    <property type="match status" value="1"/>
</dbReference>
<protein>
    <submittedName>
        <fullName evidence="2">Peptidase family M23</fullName>
    </submittedName>
</protein>
<feature type="domain" description="M23ase beta-sheet core" evidence="1">
    <location>
        <begin position="77"/>
        <end position="193"/>
    </location>
</feature>
<dbReference type="SUPFAM" id="SSF51261">
    <property type="entry name" value="Duplicated hybrid motif"/>
    <property type="match status" value="1"/>
</dbReference>
<name>A0ABY1NSN7_9HYPH</name>
<sequence>MFVHTKSSFSAQRNKALRQAFLTAILMTVPSVAVAEFRIGLPVDCQLGKDCFVQNYVDLDPGEEARDVLCGAATYDGHKGTDFRSLNTKVEMDVLASANGVVKALRDGEPDRLVTNAEERAAVSGKECGNGVVIAHQDGWETQYCHLRMGSVAVRQGQEVTVGQKIGTVGYSGLAAFPHVHLSVRRKGAVVDPFIGQAVNPAEAMAACSVAGGRSVSPDTSLWPDLSAKLLADARGVVIETGFSDRPLASLDLEKGTVREPGRDASALVFFTRLINLAQGDLVRLEVTGPGGFSVENTGEPMDRSKAQWVAFAGKRLTAAAWPAGAYTGKVSLIRNGQTIQEAKAAFDMQ</sequence>
<comment type="caution">
    <text evidence="2">The sequence shown here is derived from an EMBL/GenBank/DDBJ whole genome shotgun (WGS) entry which is preliminary data.</text>
</comment>
<dbReference type="Gene3D" id="2.70.70.10">
    <property type="entry name" value="Glucose Permease (Domain IIA)"/>
    <property type="match status" value="1"/>
</dbReference>
<evidence type="ECO:0000259" key="1">
    <source>
        <dbReference type="Pfam" id="PF01551"/>
    </source>
</evidence>
<evidence type="ECO:0000313" key="3">
    <source>
        <dbReference type="Proteomes" id="UP001157914"/>
    </source>
</evidence>
<dbReference type="CDD" id="cd12797">
    <property type="entry name" value="M23_peptidase"/>
    <property type="match status" value="1"/>
</dbReference>
<dbReference type="Pfam" id="PF01551">
    <property type="entry name" value="Peptidase_M23"/>
    <property type="match status" value="1"/>
</dbReference>
<evidence type="ECO:0000313" key="2">
    <source>
        <dbReference type="EMBL" id="SMP17179.1"/>
    </source>
</evidence>
<dbReference type="InterPro" id="IPR016047">
    <property type="entry name" value="M23ase_b-sheet_dom"/>
</dbReference>
<organism evidence="2 3">
    <name type="scientific">Roseibium denhamense</name>
    <dbReference type="NCBI Taxonomy" id="76305"/>
    <lineage>
        <taxon>Bacteria</taxon>
        <taxon>Pseudomonadati</taxon>
        <taxon>Pseudomonadota</taxon>
        <taxon>Alphaproteobacteria</taxon>
        <taxon>Hyphomicrobiales</taxon>
        <taxon>Stappiaceae</taxon>
        <taxon>Roseibium</taxon>
    </lineage>
</organism>
<gene>
    <name evidence="2" type="ORF">SAMN06265374_1782</name>
</gene>
<keyword evidence="3" id="KW-1185">Reference proteome</keyword>
<proteinExistence type="predicted"/>
<dbReference type="PANTHER" id="PTHR21666:SF270">
    <property type="entry name" value="MUREIN HYDROLASE ACTIVATOR ENVC"/>
    <property type="match status" value="1"/>
</dbReference>
<reference evidence="2 3" key="1">
    <citation type="submission" date="2017-05" db="EMBL/GenBank/DDBJ databases">
        <authorList>
            <person name="Varghese N."/>
            <person name="Submissions S."/>
        </authorList>
    </citation>
    <scope>NUCLEOTIDE SEQUENCE [LARGE SCALE GENOMIC DNA]</scope>
    <source>
        <strain evidence="2 3">DSM 15949</strain>
    </source>
</reference>
<dbReference type="Proteomes" id="UP001157914">
    <property type="component" value="Unassembled WGS sequence"/>
</dbReference>
<dbReference type="InterPro" id="IPR011055">
    <property type="entry name" value="Dup_hybrid_motif"/>
</dbReference>
<accession>A0ABY1NSN7</accession>
<dbReference type="EMBL" id="FXTT01000002">
    <property type="protein sequence ID" value="SMP17179.1"/>
    <property type="molecule type" value="Genomic_DNA"/>
</dbReference>